<dbReference type="Gene3D" id="2.60.40.10">
    <property type="entry name" value="Immunoglobulins"/>
    <property type="match status" value="2"/>
</dbReference>
<name>A0A3S9PA11_9BACT</name>
<gene>
    <name evidence="4" type="ORF">EI427_22775</name>
</gene>
<feature type="domain" description="Fibronectin type-III" evidence="3">
    <location>
        <begin position="668"/>
        <end position="759"/>
    </location>
</feature>
<feature type="domain" description="Fibronectin type-III" evidence="3">
    <location>
        <begin position="844"/>
        <end position="935"/>
    </location>
</feature>
<evidence type="ECO:0000313" key="5">
    <source>
        <dbReference type="Proteomes" id="UP000267268"/>
    </source>
</evidence>
<dbReference type="SUPFAM" id="SSF49265">
    <property type="entry name" value="Fibronectin type III"/>
    <property type="match status" value="1"/>
</dbReference>
<dbReference type="SMART" id="SM00635">
    <property type="entry name" value="BID_2"/>
    <property type="match status" value="2"/>
</dbReference>
<feature type="signal peptide" evidence="2">
    <location>
        <begin position="1"/>
        <end position="21"/>
    </location>
</feature>
<dbReference type="InterPro" id="IPR003343">
    <property type="entry name" value="Big_2"/>
</dbReference>
<dbReference type="EMBL" id="CP034563">
    <property type="protein sequence ID" value="AZQ65048.1"/>
    <property type="molecule type" value="Genomic_DNA"/>
</dbReference>
<keyword evidence="5" id="KW-1185">Reference proteome</keyword>
<keyword evidence="2" id="KW-0732">Signal</keyword>
<dbReference type="InterPro" id="IPR006626">
    <property type="entry name" value="PbH1"/>
</dbReference>
<dbReference type="AlphaFoldDB" id="A0A3S9PA11"/>
<organism evidence="4 5">
    <name type="scientific">Flammeovirga pectinis</name>
    <dbReference type="NCBI Taxonomy" id="2494373"/>
    <lineage>
        <taxon>Bacteria</taxon>
        <taxon>Pseudomonadati</taxon>
        <taxon>Bacteroidota</taxon>
        <taxon>Cytophagia</taxon>
        <taxon>Cytophagales</taxon>
        <taxon>Flammeovirgaceae</taxon>
        <taxon>Flammeovirga</taxon>
    </lineage>
</organism>
<dbReference type="Gene3D" id="2.160.20.10">
    <property type="entry name" value="Single-stranded right-handed beta-helix, Pectin lyase-like"/>
    <property type="match status" value="1"/>
</dbReference>
<reference evidence="4 5" key="1">
    <citation type="submission" date="2018-12" db="EMBL/GenBank/DDBJ databases">
        <title>Flammeovirga pectinis sp. nov., isolated from the gut of the Korean scallop, Patinopecten yessoensis.</title>
        <authorList>
            <person name="Bae J.-W."/>
            <person name="Jeong Y.-S."/>
            <person name="Kang W."/>
        </authorList>
    </citation>
    <scope>NUCLEOTIDE SEQUENCE [LARGE SCALE GENOMIC DNA]</scope>
    <source>
        <strain evidence="4 5">L12M1</strain>
    </source>
</reference>
<evidence type="ECO:0000259" key="3">
    <source>
        <dbReference type="PROSITE" id="PS50853"/>
    </source>
</evidence>
<dbReference type="Gene3D" id="2.60.40.1080">
    <property type="match status" value="2"/>
</dbReference>
<protein>
    <submittedName>
        <fullName evidence="4">T9SS type A sorting domain-containing protein</fullName>
    </submittedName>
</protein>
<dbReference type="PROSITE" id="PS50853">
    <property type="entry name" value="FN3"/>
    <property type="match status" value="2"/>
</dbReference>
<dbReference type="SMART" id="SM00710">
    <property type="entry name" value="PbH1"/>
    <property type="match status" value="7"/>
</dbReference>
<sequence>MKRKLLLLLTFFALGITTISAQSTYYVDNVNGADSNSGLSENSAWKTLDKVKSTSWRYKPGDNILFHSGQVWEGKFFFNQLFGTNDAPIVFSSYGDGAKPHIKGNGEDNATVQLMNCGYVTFNGFEVTNKGEQQKGGRYGIEIRANNYGEIYGTQVINCDIHDVNGEQEKGKGQGGGILVKNTGSTVRSRLVDVLIEGNHIYDIVRNGIYGNYNFGLENPFRNKNIVIRKNVIERIPGDAIVAFGMENALVEYNICRDFTPLLDANDNAAAGIWAFNSSNTIIQYNQVSGHKAKHDGQGYDADFNCENTVIQYNYSFDNVGGFLLICSDGSKSTAFNTNPIVRYNLSIGDGFRTDGKKYANKAPSIHIAGPVEGAQIYNNTIYTPEKPSSVAKEFVKSNSWFGVSNNTSFYNNTFYGVDAMLFDMTSSRNNIFSNNAYHGTTNILDDNPIVGTLLGNHYDSLTNKNTNGFNVDNNGGKDFFGNTASNNSVGFFSGNDQSILSLSKRLVANTLEVAIDGAISNANVRVVNLVDSLMEEHSAVSGVLSIDVSTYPQGVYMVILEDGSSVTTQKFIKVKDVEFDELEPTPNPIPKPPVETLEDEITLNVGEVKPLVIKNTLTWKSDNEAVVSIDGNGIITTLDGGVALISAFDDKGELLHEITVVSISNGAVSVPQITNVISAETSAKILFTEGENSTYHRVGYKAEGKPWQIVDSVYNTALDSYQLSDLEANTTYHFRIRAMNSTNISAWSATTSFVTQLNEIDITLSEREVNLNTGDKHQLIATILPHEAANQELLWNSDNPSAVKVDNQGVIEALAGGIATITVTTLDGNVTTSATIISTSSGAIGIPVVLDISSSETSAEVAFTEGSNATYHRLEYRIKGSLWVEIDSVFNTSVDTYRLTELLKGTTYQFRMRAVNGTGLSSWSKIQTFITSGSNARLNGNTSISNLEQEISIYPNPISSGFANIVLQKETNNLVIEIYTSIGQLYKVEKSTNISRYKVDISGYSSGIYFLKIVTDNKIYTKRITIR</sequence>
<feature type="chain" id="PRO_5019220740" evidence="2">
    <location>
        <begin position="22"/>
        <end position="1028"/>
    </location>
</feature>
<dbReference type="PANTHER" id="PTHR13817:SF73">
    <property type="entry name" value="FIBRONECTIN TYPE-III DOMAIN-CONTAINING PROTEIN"/>
    <property type="match status" value="1"/>
</dbReference>
<keyword evidence="1" id="KW-0677">Repeat</keyword>
<dbReference type="InterPro" id="IPR013783">
    <property type="entry name" value="Ig-like_fold"/>
</dbReference>
<dbReference type="InterPro" id="IPR011050">
    <property type="entry name" value="Pectin_lyase_fold/virulence"/>
</dbReference>
<evidence type="ECO:0000256" key="2">
    <source>
        <dbReference type="SAM" id="SignalP"/>
    </source>
</evidence>
<dbReference type="InterPro" id="IPR026444">
    <property type="entry name" value="Secre_tail"/>
</dbReference>
<accession>A0A3S9PA11</accession>
<dbReference type="SUPFAM" id="SSF51126">
    <property type="entry name" value="Pectin lyase-like"/>
    <property type="match status" value="1"/>
</dbReference>
<dbReference type="InterPro" id="IPR036116">
    <property type="entry name" value="FN3_sf"/>
</dbReference>
<dbReference type="OrthoDB" id="976933at2"/>
<dbReference type="InterPro" id="IPR003961">
    <property type="entry name" value="FN3_dom"/>
</dbReference>
<dbReference type="KEGG" id="fll:EI427_22775"/>
<dbReference type="SUPFAM" id="SSF49373">
    <property type="entry name" value="Invasin/intimin cell-adhesion fragments"/>
    <property type="match status" value="2"/>
</dbReference>
<dbReference type="Pfam" id="PF02368">
    <property type="entry name" value="Big_2"/>
    <property type="match status" value="1"/>
</dbReference>
<dbReference type="InterPro" id="IPR050964">
    <property type="entry name" value="Striated_Muscle_Regulatory"/>
</dbReference>
<dbReference type="Pfam" id="PF00041">
    <property type="entry name" value="fn3"/>
    <property type="match status" value="1"/>
</dbReference>
<dbReference type="CDD" id="cd00063">
    <property type="entry name" value="FN3"/>
    <property type="match status" value="2"/>
</dbReference>
<evidence type="ECO:0000313" key="4">
    <source>
        <dbReference type="EMBL" id="AZQ65048.1"/>
    </source>
</evidence>
<dbReference type="NCBIfam" id="TIGR04183">
    <property type="entry name" value="Por_Secre_tail"/>
    <property type="match status" value="2"/>
</dbReference>
<dbReference type="PANTHER" id="PTHR13817">
    <property type="entry name" value="TITIN"/>
    <property type="match status" value="1"/>
</dbReference>
<dbReference type="InterPro" id="IPR008964">
    <property type="entry name" value="Invasin/intimin_cell_adhesion"/>
</dbReference>
<proteinExistence type="predicted"/>
<dbReference type="RefSeq" id="WP_126619377.1">
    <property type="nucleotide sequence ID" value="NZ_CP034563.1"/>
</dbReference>
<dbReference type="Proteomes" id="UP000267268">
    <property type="component" value="Chromosome 2"/>
</dbReference>
<dbReference type="SMART" id="SM00060">
    <property type="entry name" value="FN3"/>
    <property type="match status" value="2"/>
</dbReference>
<dbReference type="Pfam" id="PF18962">
    <property type="entry name" value="Por_Secre_tail"/>
    <property type="match status" value="1"/>
</dbReference>
<dbReference type="InterPro" id="IPR012334">
    <property type="entry name" value="Pectin_lyas_fold"/>
</dbReference>
<evidence type="ECO:0000256" key="1">
    <source>
        <dbReference type="ARBA" id="ARBA00022737"/>
    </source>
</evidence>